<comment type="caution">
    <text evidence="1">The sequence shown here is derived from an EMBL/GenBank/DDBJ whole genome shotgun (WGS) entry which is preliminary data.</text>
</comment>
<keyword evidence="2" id="KW-1185">Reference proteome</keyword>
<name>A0A9R1UMH3_LACSA</name>
<dbReference type="Proteomes" id="UP000235145">
    <property type="component" value="Unassembled WGS sequence"/>
</dbReference>
<protein>
    <recommendedName>
        <fullName evidence="3">RNA-directed DNA polymerase, eukaryota, reverse transcriptase zinc-binding domain protein</fullName>
    </recommendedName>
</protein>
<dbReference type="AlphaFoldDB" id="A0A9R1UMH3"/>
<dbReference type="EMBL" id="NBSK02000008">
    <property type="protein sequence ID" value="KAJ0190111.1"/>
    <property type="molecule type" value="Genomic_DNA"/>
</dbReference>
<sequence>MWISKNETEQKRVEELTKEIDSIDTNAESHSPDESKIEYRKNLYRELMDLKAKRILDLKQKSQCKWALEGDENAAFKFFSKNFTEQMSNIPQFLSQKFNKLSPIQTQNIEEPISAAEIKSAVWLCGNDMAHGPDGFTFAFIKKTLGYDGKRHIPSN</sequence>
<gene>
    <name evidence="1" type="ORF">LSAT_V11C800440200</name>
</gene>
<accession>A0A9R1UMH3</accession>
<proteinExistence type="predicted"/>
<reference evidence="1 2" key="1">
    <citation type="journal article" date="2017" name="Nat. Commun.">
        <title>Genome assembly with in vitro proximity ligation data and whole-genome triplication in lettuce.</title>
        <authorList>
            <person name="Reyes-Chin-Wo S."/>
            <person name="Wang Z."/>
            <person name="Yang X."/>
            <person name="Kozik A."/>
            <person name="Arikit S."/>
            <person name="Song C."/>
            <person name="Xia L."/>
            <person name="Froenicke L."/>
            <person name="Lavelle D.O."/>
            <person name="Truco M.J."/>
            <person name="Xia R."/>
            <person name="Zhu S."/>
            <person name="Xu C."/>
            <person name="Xu H."/>
            <person name="Xu X."/>
            <person name="Cox K."/>
            <person name="Korf I."/>
            <person name="Meyers B.C."/>
            <person name="Michelmore R.W."/>
        </authorList>
    </citation>
    <scope>NUCLEOTIDE SEQUENCE [LARGE SCALE GENOMIC DNA]</scope>
    <source>
        <strain evidence="2">cv. Salinas</strain>
        <tissue evidence="1">Seedlings</tissue>
    </source>
</reference>
<evidence type="ECO:0000313" key="1">
    <source>
        <dbReference type="EMBL" id="KAJ0190111.1"/>
    </source>
</evidence>
<organism evidence="1 2">
    <name type="scientific">Lactuca sativa</name>
    <name type="common">Garden lettuce</name>
    <dbReference type="NCBI Taxonomy" id="4236"/>
    <lineage>
        <taxon>Eukaryota</taxon>
        <taxon>Viridiplantae</taxon>
        <taxon>Streptophyta</taxon>
        <taxon>Embryophyta</taxon>
        <taxon>Tracheophyta</taxon>
        <taxon>Spermatophyta</taxon>
        <taxon>Magnoliopsida</taxon>
        <taxon>eudicotyledons</taxon>
        <taxon>Gunneridae</taxon>
        <taxon>Pentapetalae</taxon>
        <taxon>asterids</taxon>
        <taxon>campanulids</taxon>
        <taxon>Asterales</taxon>
        <taxon>Asteraceae</taxon>
        <taxon>Cichorioideae</taxon>
        <taxon>Cichorieae</taxon>
        <taxon>Lactucinae</taxon>
        <taxon>Lactuca</taxon>
    </lineage>
</organism>
<evidence type="ECO:0000313" key="2">
    <source>
        <dbReference type="Proteomes" id="UP000235145"/>
    </source>
</evidence>
<evidence type="ECO:0008006" key="3">
    <source>
        <dbReference type="Google" id="ProtNLM"/>
    </source>
</evidence>